<dbReference type="Proteomes" id="UP000317557">
    <property type="component" value="Unassembled WGS sequence"/>
</dbReference>
<name>A0A521EHY9_9BACT</name>
<dbReference type="RefSeq" id="WP_142455213.1">
    <property type="nucleotide sequence ID" value="NZ_FXTP01000012.1"/>
</dbReference>
<proteinExistence type="predicted"/>
<dbReference type="EMBL" id="FXTP01000012">
    <property type="protein sequence ID" value="SMO83548.1"/>
    <property type="molecule type" value="Genomic_DNA"/>
</dbReference>
<dbReference type="OrthoDB" id="837641at2"/>
<evidence type="ECO:0000313" key="2">
    <source>
        <dbReference type="Proteomes" id="UP000317557"/>
    </source>
</evidence>
<keyword evidence="2" id="KW-1185">Reference proteome</keyword>
<dbReference type="AlphaFoldDB" id="A0A521EHY9"/>
<gene>
    <name evidence="1" type="ORF">SAMN06265219_11261</name>
</gene>
<sequence>MPAYSTYPTLLDEVKQISITKLKEFGYFEPDSFKSGQLTWSRRGQEVGSISISVDMRETPQATFFYTYNKEEQVNYNVSLTSSNSNLGIGKIWYFVCPHTGKRCRKLYGAGKYFLHRDAFPNAMYECQTYSKKGRMIDKVCKIMNGSDKLYEELYSKHFKTHYAGKPTKRYKEILRELEYIRQNQDQAFNAFLSEIE</sequence>
<evidence type="ECO:0000313" key="1">
    <source>
        <dbReference type="EMBL" id="SMO83548.1"/>
    </source>
</evidence>
<organism evidence="1 2">
    <name type="scientific">Gracilimonas mengyeensis</name>
    <dbReference type="NCBI Taxonomy" id="1302730"/>
    <lineage>
        <taxon>Bacteria</taxon>
        <taxon>Pseudomonadati</taxon>
        <taxon>Balneolota</taxon>
        <taxon>Balneolia</taxon>
        <taxon>Balneolales</taxon>
        <taxon>Balneolaceae</taxon>
        <taxon>Gracilimonas</taxon>
    </lineage>
</organism>
<reference evidence="1 2" key="1">
    <citation type="submission" date="2017-05" db="EMBL/GenBank/DDBJ databases">
        <authorList>
            <person name="Varghese N."/>
            <person name="Submissions S."/>
        </authorList>
    </citation>
    <scope>NUCLEOTIDE SEQUENCE [LARGE SCALE GENOMIC DNA]</scope>
    <source>
        <strain evidence="1 2">DSM 21985</strain>
    </source>
</reference>
<accession>A0A521EHY9</accession>
<protein>
    <submittedName>
        <fullName evidence="1">Uncharacterized protein</fullName>
    </submittedName>
</protein>